<dbReference type="PANTHER" id="PTHR11705:SF119">
    <property type="entry name" value="OS02G0119300 PROTEIN"/>
    <property type="match status" value="1"/>
</dbReference>
<comment type="cofactor">
    <cofactor evidence="1">
        <name>Ca(2+)</name>
        <dbReference type="ChEBI" id="CHEBI:29108"/>
    </cofactor>
</comment>
<dbReference type="InterPro" id="IPR022409">
    <property type="entry name" value="PKD/Chitinase_dom"/>
</dbReference>
<dbReference type="Pfam" id="PF18911">
    <property type="entry name" value="PKD_4"/>
    <property type="match status" value="1"/>
</dbReference>
<dbReference type="GO" id="GO:0005615">
    <property type="term" value="C:extracellular space"/>
    <property type="evidence" value="ECO:0007669"/>
    <property type="project" value="TreeGrafter"/>
</dbReference>
<dbReference type="Pfam" id="PF04151">
    <property type="entry name" value="PPC"/>
    <property type="match status" value="1"/>
</dbReference>
<name>A0A1G5C163_9BACT</name>
<dbReference type="SUPFAM" id="SSF49299">
    <property type="entry name" value="PKD domain"/>
    <property type="match status" value="1"/>
</dbReference>
<dbReference type="GO" id="GO:0004181">
    <property type="term" value="F:metallocarboxypeptidase activity"/>
    <property type="evidence" value="ECO:0007669"/>
    <property type="project" value="InterPro"/>
</dbReference>
<evidence type="ECO:0000256" key="3">
    <source>
        <dbReference type="ARBA" id="ARBA00005988"/>
    </source>
</evidence>
<comment type="similarity">
    <text evidence="3 13">Belongs to the peptidase M14 family.</text>
</comment>
<dbReference type="Proteomes" id="UP000198870">
    <property type="component" value="Unassembled WGS sequence"/>
</dbReference>
<dbReference type="EMBL" id="FMUX01000002">
    <property type="protein sequence ID" value="SCX96057.1"/>
    <property type="molecule type" value="Genomic_DNA"/>
</dbReference>
<evidence type="ECO:0000256" key="5">
    <source>
        <dbReference type="ARBA" id="ARBA00022670"/>
    </source>
</evidence>
<dbReference type="SMART" id="SM00631">
    <property type="entry name" value="Zn_pept"/>
    <property type="match status" value="1"/>
</dbReference>
<dbReference type="EC" id="3.4.17.18" evidence="12"/>
<evidence type="ECO:0000256" key="10">
    <source>
        <dbReference type="ARBA" id="ARBA00023049"/>
    </source>
</evidence>
<dbReference type="Pfam" id="PF00246">
    <property type="entry name" value="Peptidase_M14"/>
    <property type="match status" value="1"/>
</dbReference>
<dbReference type="InterPro" id="IPR000834">
    <property type="entry name" value="Peptidase_M14"/>
</dbReference>
<dbReference type="CDD" id="cd00146">
    <property type="entry name" value="PKD"/>
    <property type="match status" value="1"/>
</dbReference>
<dbReference type="AlphaFoldDB" id="A0A1G5C163"/>
<evidence type="ECO:0000256" key="6">
    <source>
        <dbReference type="ARBA" id="ARBA00022723"/>
    </source>
</evidence>
<dbReference type="Gene3D" id="2.60.40.10">
    <property type="entry name" value="Immunoglobulins"/>
    <property type="match status" value="1"/>
</dbReference>
<evidence type="ECO:0000256" key="13">
    <source>
        <dbReference type="PROSITE-ProRule" id="PRU01379"/>
    </source>
</evidence>
<dbReference type="PRINTS" id="PR00765">
    <property type="entry name" value="CRBOXYPTASEA"/>
</dbReference>
<evidence type="ECO:0000256" key="9">
    <source>
        <dbReference type="ARBA" id="ARBA00022833"/>
    </source>
</evidence>
<dbReference type="InterPro" id="IPR013783">
    <property type="entry name" value="Ig-like_fold"/>
</dbReference>
<dbReference type="PANTHER" id="PTHR11705">
    <property type="entry name" value="PROTEASE FAMILY M14 CARBOXYPEPTIDASE A,B"/>
    <property type="match status" value="1"/>
</dbReference>
<evidence type="ECO:0000256" key="8">
    <source>
        <dbReference type="ARBA" id="ARBA00022801"/>
    </source>
</evidence>
<evidence type="ECO:0000256" key="1">
    <source>
        <dbReference type="ARBA" id="ARBA00001913"/>
    </source>
</evidence>
<sequence length="730" mass="78288">MKAKCLCLFFASVFLMILGTGAFADQAEREESRRYIKAYFPDKEIALYVIKSFEPTPPEINYDEGFLVIHATLKDEAYLTSLGFRIEPHEGYILHRKDAAAPMALATQSADTISGYPCYKTVEATFSDAQAMVTAYPNLAEIIDAGDSWKKENTSGGYDLFVLKLTNKTITSHKPKLFITSAIHAREYTTSPLALAFAHQLTDTYQTDADSRWILDHHEVHLMLHANPDGRKQAEGGASWRKNNNTDYCAHQTPGADLNRNFDFHWGGSGASTYTCDQTYRGSHAASEPETQAVQNYMKAIFDDHNGGTPGGLVSDDASGLYIDIHSYSELVLWPWGDTSNAAPNGTQLQTLGRKFAYFNGYTPQQAVGLYPTTGTTDDYAYGELGIAGYCFELGTAFFQSCATYENQILPGNLPALLYAAKVARAPYKTPAGPDILSLSLDNAGTVTATAVDTRYSSANGTEASQAIAAAEYTIDTPPWAQGTVAHALHATDGVFNATSEGITGTVDTTGLTAGEHMVFVRAKDANNNWGAVSALFLTVAQPGAPTAAFTFAATDLTVQFSDQSSDANGSITSRAWAFGDGATSTQTNPQHTYAAAGSYTATLTVTDNDGLTAIDTRQIVVTADDGVPVITNGETLTGLAAAKGDWLYHKVLLPSGAANLTISISDGSGDADLYTRFGDKPTQSDYDCRPYKWGNNETCSNAAPSSGATYIGIRAYSAFSGVSLTVSYQ</sequence>
<dbReference type="STRING" id="419481.SAMN05216233_102307"/>
<dbReference type="RefSeq" id="WP_175469501.1">
    <property type="nucleotide sequence ID" value="NZ_FMUX01000002.1"/>
</dbReference>
<proteinExistence type="inferred from homology"/>
<comment type="catalytic activity">
    <reaction evidence="11">
        <text>Releases a C-terminal residue, which may be hydrophobic or positively charged.</text>
        <dbReference type="EC" id="3.4.17.18"/>
    </reaction>
</comment>
<feature type="chain" id="PRO_5011723540" description="carboxypeptidase T" evidence="14">
    <location>
        <begin position="25"/>
        <end position="730"/>
    </location>
</feature>
<comment type="cofactor">
    <cofactor evidence="2">
        <name>Zn(2+)</name>
        <dbReference type="ChEBI" id="CHEBI:29105"/>
    </cofactor>
</comment>
<keyword evidence="9" id="KW-0862">Zinc</keyword>
<evidence type="ECO:0000256" key="2">
    <source>
        <dbReference type="ARBA" id="ARBA00001947"/>
    </source>
</evidence>
<evidence type="ECO:0000313" key="17">
    <source>
        <dbReference type="EMBL" id="SCX96057.1"/>
    </source>
</evidence>
<evidence type="ECO:0000256" key="11">
    <source>
        <dbReference type="ARBA" id="ARBA00050859"/>
    </source>
</evidence>
<keyword evidence="18" id="KW-1185">Reference proteome</keyword>
<dbReference type="SMART" id="SM00089">
    <property type="entry name" value="PKD"/>
    <property type="match status" value="1"/>
</dbReference>
<dbReference type="GO" id="GO:0008270">
    <property type="term" value="F:zinc ion binding"/>
    <property type="evidence" value="ECO:0007669"/>
    <property type="project" value="InterPro"/>
</dbReference>
<keyword evidence="5" id="KW-0645">Protease</keyword>
<keyword evidence="8" id="KW-0378">Hydrolase</keyword>
<dbReference type="PROSITE" id="PS50093">
    <property type="entry name" value="PKD"/>
    <property type="match status" value="1"/>
</dbReference>
<accession>A0A1G5C163</accession>
<reference evidence="17 18" key="1">
    <citation type="submission" date="2016-10" db="EMBL/GenBank/DDBJ databases">
        <authorList>
            <person name="de Groot N.N."/>
        </authorList>
    </citation>
    <scope>NUCLEOTIDE SEQUENCE [LARGE SCALE GENOMIC DNA]</scope>
    <source>
        <strain evidence="17 18">AA1</strain>
    </source>
</reference>
<keyword evidence="7 14" id="KW-0732">Signal</keyword>
<dbReference type="PROSITE" id="PS00133">
    <property type="entry name" value="CARBOXYPEPT_ZN_2"/>
    <property type="match status" value="1"/>
</dbReference>
<protein>
    <recommendedName>
        <fullName evidence="12">carboxypeptidase T</fullName>
        <ecNumber evidence="12">3.4.17.18</ecNumber>
    </recommendedName>
</protein>
<dbReference type="SUPFAM" id="SSF53187">
    <property type="entry name" value="Zn-dependent exopeptidases"/>
    <property type="match status" value="1"/>
</dbReference>
<dbReference type="InterPro" id="IPR035986">
    <property type="entry name" value="PKD_dom_sf"/>
</dbReference>
<gene>
    <name evidence="17" type="ORF">SAMN05216233_102307</name>
</gene>
<dbReference type="PROSITE" id="PS52035">
    <property type="entry name" value="PEPTIDASE_M14"/>
    <property type="match status" value="1"/>
</dbReference>
<feature type="domain" description="PKD" evidence="15">
    <location>
        <begin position="542"/>
        <end position="624"/>
    </location>
</feature>
<dbReference type="GO" id="GO:0006508">
    <property type="term" value="P:proteolysis"/>
    <property type="evidence" value="ECO:0007669"/>
    <property type="project" value="UniProtKB-KW"/>
</dbReference>
<evidence type="ECO:0000256" key="7">
    <source>
        <dbReference type="ARBA" id="ARBA00022729"/>
    </source>
</evidence>
<dbReference type="InterPro" id="IPR007280">
    <property type="entry name" value="Peptidase_C_arc/bac"/>
</dbReference>
<keyword evidence="10" id="KW-0482">Metalloprotease</keyword>
<dbReference type="InterPro" id="IPR057247">
    <property type="entry name" value="CARBOXYPEPT_ZN_2"/>
</dbReference>
<keyword evidence="4" id="KW-0121">Carboxypeptidase</keyword>
<evidence type="ECO:0000259" key="16">
    <source>
        <dbReference type="PROSITE" id="PS52035"/>
    </source>
</evidence>
<dbReference type="Gene3D" id="3.40.630.10">
    <property type="entry name" value="Zn peptidases"/>
    <property type="match status" value="1"/>
</dbReference>
<evidence type="ECO:0000256" key="14">
    <source>
        <dbReference type="SAM" id="SignalP"/>
    </source>
</evidence>
<dbReference type="Gene3D" id="2.60.120.380">
    <property type="match status" value="1"/>
</dbReference>
<organism evidence="17 18">
    <name type="scientific">Desulfoluna spongiiphila</name>
    <dbReference type="NCBI Taxonomy" id="419481"/>
    <lineage>
        <taxon>Bacteria</taxon>
        <taxon>Pseudomonadati</taxon>
        <taxon>Thermodesulfobacteriota</taxon>
        <taxon>Desulfobacteria</taxon>
        <taxon>Desulfobacterales</taxon>
        <taxon>Desulfolunaceae</taxon>
        <taxon>Desulfoluna</taxon>
    </lineage>
</organism>
<keyword evidence="6" id="KW-0479">Metal-binding</keyword>
<feature type="signal peptide" evidence="14">
    <location>
        <begin position="1"/>
        <end position="24"/>
    </location>
</feature>
<dbReference type="FunFam" id="3.40.630.10:FF:000084">
    <property type="entry name" value="Carboxypeptidase B2"/>
    <property type="match status" value="1"/>
</dbReference>
<dbReference type="InterPro" id="IPR000601">
    <property type="entry name" value="PKD_dom"/>
</dbReference>
<feature type="active site" description="Proton donor/acceptor" evidence="13">
    <location>
        <position position="393"/>
    </location>
</feature>
<evidence type="ECO:0000313" key="18">
    <source>
        <dbReference type="Proteomes" id="UP000198870"/>
    </source>
</evidence>
<evidence type="ECO:0000256" key="4">
    <source>
        <dbReference type="ARBA" id="ARBA00022645"/>
    </source>
</evidence>
<feature type="domain" description="Peptidase M14" evidence="16">
    <location>
        <begin position="118"/>
        <end position="423"/>
    </location>
</feature>
<evidence type="ECO:0000259" key="15">
    <source>
        <dbReference type="PROSITE" id="PS50093"/>
    </source>
</evidence>
<evidence type="ECO:0000256" key="12">
    <source>
        <dbReference type="ARBA" id="ARBA00066554"/>
    </source>
</evidence>